<dbReference type="WBParaSite" id="SPAL_0000578400.1">
    <property type="protein sequence ID" value="SPAL_0000578400.1"/>
    <property type="gene ID" value="SPAL_0000578400"/>
</dbReference>
<keyword evidence="1" id="KW-0175">Coiled coil</keyword>
<organism evidence="2 3">
    <name type="scientific">Strongyloides papillosus</name>
    <name type="common">Intestinal threadworm</name>
    <dbReference type="NCBI Taxonomy" id="174720"/>
    <lineage>
        <taxon>Eukaryota</taxon>
        <taxon>Metazoa</taxon>
        <taxon>Ecdysozoa</taxon>
        <taxon>Nematoda</taxon>
        <taxon>Chromadorea</taxon>
        <taxon>Rhabditida</taxon>
        <taxon>Tylenchina</taxon>
        <taxon>Panagrolaimomorpha</taxon>
        <taxon>Strongyloidoidea</taxon>
        <taxon>Strongyloididae</taxon>
        <taxon>Strongyloides</taxon>
    </lineage>
</organism>
<accession>A0A0N5BIK3</accession>
<sequence length="89" mass="10481">MDSKEYMDFVQKNEDWADERKNIINLFENLKQRGSQLEKDLSNMEESADKCAESNQIITKDYLIPFDRALSNAEETLSRLEKTISEKMK</sequence>
<proteinExistence type="predicted"/>
<evidence type="ECO:0000313" key="2">
    <source>
        <dbReference type="Proteomes" id="UP000046392"/>
    </source>
</evidence>
<dbReference type="Proteomes" id="UP000046392">
    <property type="component" value="Unplaced"/>
</dbReference>
<protein>
    <submittedName>
        <fullName evidence="3">DUF4298 domain-containing protein</fullName>
    </submittedName>
</protein>
<name>A0A0N5BIK3_STREA</name>
<evidence type="ECO:0000256" key="1">
    <source>
        <dbReference type="SAM" id="Coils"/>
    </source>
</evidence>
<keyword evidence="2" id="KW-1185">Reference proteome</keyword>
<feature type="coiled-coil region" evidence="1">
    <location>
        <begin position="13"/>
        <end position="47"/>
    </location>
</feature>
<dbReference type="AlphaFoldDB" id="A0A0N5BIK3"/>
<reference evidence="3" key="1">
    <citation type="submission" date="2017-02" db="UniProtKB">
        <authorList>
            <consortium name="WormBaseParasite"/>
        </authorList>
    </citation>
    <scope>IDENTIFICATION</scope>
</reference>
<evidence type="ECO:0000313" key="3">
    <source>
        <dbReference type="WBParaSite" id="SPAL_0000578400.1"/>
    </source>
</evidence>